<evidence type="ECO:0000256" key="4">
    <source>
        <dbReference type="ARBA" id="ARBA00022759"/>
    </source>
</evidence>
<dbReference type="PANTHER" id="PTHR37984:SF5">
    <property type="entry name" value="PROTEIN NYNRIN-LIKE"/>
    <property type="match status" value="1"/>
</dbReference>
<evidence type="ECO:0000256" key="5">
    <source>
        <dbReference type="ARBA" id="ARBA00022801"/>
    </source>
</evidence>
<evidence type="ECO:0000259" key="7">
    <source>
        <dbReference type="PROSITE" id="PS50878"/>
    </source>
</evidence>
<evidence type="ECO:0000256" key="2">
    <source>
        <dbReference type="ARBA" id="ARBA00022695"/>
    </source>
</evidence>
<dbReference type="AlphaFoldDB" id="A0A0N5BDJ3"/>
<feature type="domain" description="Reverse transcriptase" evidence="7">
    <location>
        <begin position="159"/>
        <end position="416"/>
    </location>
</feature>
<evidence type="ECO:0000256" key="6">
    <source>
        <dbReference type="ARBA" id="ARBA00022918"/>
    </source>
</evidence>
<keyword evidence="2" id="KW-0548">Nucleotidyltransferase</keyword>
<evidence type="ECO:0000313" key="9">
    <source>
        <dbReference type="WBParaSite" id="SPAL_0000407600.1"/>
    </source>
</evidence>
<dbReference type="Pfam" id="PF17917">
    <property type="entry name" value="RT_RNaseH"/>
    <property type="match status" value="1"/>
</dbReference>
<dbReference type="STRING" id="174720.A0A0N5BDJ3"/>
<evidence type="ECO:0000256" key="1">
    <source>
        <dbReference type="ARBA" id="ARBA00022679"/>
    </source>
</evidence>
<protein>
    <submittedName>
        <fullName evidence="9">Reverse transcriptase domain-containing protein</fullName>
    </submittedName>
</protein>
<keyword evidence="6" id="KW-0695">RNA-directed DNA polymerase</keyword>
<evidence type="ECO:0000256" key="3">
    <source>
        <dbReference type="ARBA" id="ARBA00022722"/>
    </source>
</evidence>
<dbReference type="WBParaSite" id="SPAL_0000407600.1">
    <property type="protein sequence ID" value="SPAL_0000407600.1"/>
    <property type="gene ID" value="SPAL_0000407600"/>
</dbReference>
<dbReference type="InterPro" id="IPR000477">
    <property type="entry name" value="RT_dom"/>
</dbReference>
<dbReference type="PANTHER" id="PTHR37984">
    <property type="entry name" value="PROTEIN CBG26694"/>
    <property type="match status" value="1"/>
</dbReference>
<dbReference type="GO" id="GO:0016787">
    <property type="term" value="F:hydrolase activity"/>
    <property type="evidence" value="ECO:0007669"/>
    <property type="project" value="UniProtKB-KW"/>
</dbReference>
<dbReference type="GO" id="GO:0003964">
    <property type="term" value="F:RNA-directed DNA polymerase activity"/>
    <property type="evidence" value="ECO:0007669"/>
    <property type="project" value="UniProtKB-KW"/>
</dbReference>
<dbReference type="Gene3D" id="3.10.10.10">
    <property type="entry name" value="HIV Type 1 Reverse Transcriptase, subunit A, domain 1"/>
    <property type="match status" value="1"/>
</dbReference>
<dbReference type="InterPro" id="IPR041373">
    <property type="entry name" value="RT_RNaseH"/>
</dbReference>
<dbReference type="InterPro" id="IPR050951">
    <property type="entry name" value="Retrovirus_Pol_polyprotein"/>
</dbReference>
<dbReference type="InterPro" id="IPR043502">
    <property type="entry name" value="DNA/RNA_pol_sf"/>
</dbReference>
<accession>A0A0N5BDJ3</accession>
<name>A0A0N5BDJ3_STREA</name>
<proteinExistence type="predicted"/>
<dbReference type="GO" id="GO:0004519">
    <property type="term" value="F:endonuclease activity"/>
    <property type="evidence" value="ECO:0007669"/>
    <property type="project" value="UniProtKB-KW"/>
</dbReference>
<dbReference type="InterPro" id="IPR043128">
    <property type="entry name" value="Rev_trsase/Diguanyl_cyclase"/>
</dbReference>
<keyword evidence="1" id="KW-0808">Transferase</keyword>
<dbReference type="SUPFAM" id="SSF56672">
    <property type="entry name" value="DNA/RNA polymerases"/>
    <property type="match status" value="1"/>
</dbReference>
<keyword evidence="4" id="KW-0255">Endonuclease</keyword>
<dbReference type="PROSITE" id="PS50878">
    <property type="entry name" value="RT_POL"/>
    <property type="match status" value="1"/>
</dbReference>
<sequence>EEEENDDEDCNNVMMIGLVEGDQKIMMRTVIKFGNDTIDKEMEADTGCQNTIVPDTWLNENQLRELNESQFKFIKGVGGGKKKVLGNLKCKLEVISKNGVSKEIETELMIIEDLQDALLGRKDLYRLKLLDDLQSMAVKVISVEEDKHLDKEVLDFKKKFPILTSNSPGHVKGVLLKIKKKKDRTKYFCKPREYKSDVLKDLVNKKIEYYIEQGIFKPIMYSDEAYPIVPVLKGLSKVKDQTKLTIDNVRITGDFSLYNKGLEIPSVRIKTVNGELEKINKIRGRGELIYSIFDLSDGYTALEMEPGTRTVLSTPKGLMLMKRLSQGLAPAPALYSMFMENKVVSVIESMIKKRNLENRVQILNIMDDLMVVSRSKEDNKDVVEMLGRILEDLNVRVNIKKVKINKKEVEFCGVWLSQSGYTVKMGRVEKLLAMRVPQNASQLKSFLGLCNTMIRFVKDLALYKRKLEKKLNGIRTKKEAHKFEKFNEEEIKAFEELKKIISKKMIENSLIDAKEILEYRIQSDASDEAVGSLLEAKVRTDDGMKWLPIECHSRCFQGSQKKWPIQHKEAFGLYDAVKRWFKRIIGMKTTLVTDHESLSKVFSPGPNGLVNKTYSARIWRWAQFLLSVGNLEVAYRGQKAVAFADCLSRLTDADSLCDEEDEIIVANHVNLLEKRTFTNEEVKEVAKCDVEYQSWGQEIEKNEIPVVFRKQDDVH</sequence>
<keyword evidence="3" id="KW-0540">Nuclease</keyword>
<evidence type="ECO:0000313" key="8">
    <source>
        <dbReference type="Proteomes" id="UP000046392"/>
    </source>
</evidence>
<organism evidence="8 9">
    <name type="scientific">Strongyloides papillosus</name>
    <name type="common">Intestinal threadworm</name>
    <dbReference type="NCBI Taxonomy" id="174720"/>
    <lineage>
        <taxon>Eukaryota</taxon>
        <taxon>Metazoa</taxon>
        <taxon>Ecdysozoa</taxon>
        <taxon>Nematoda</taxon>
        <taxon>Chromadorea</taxon>
        <taxon>Rhabditida</taxon>
        <taxon>Tylenchina</taxon>
        <taxon>Panagrolaimomorpha</taxon>
        <taxon>Strongyloidoidea</taxon>
        <taxon>Strongyloididae</taxon>
        <taxon>Strongyloides</taxon>
    </lineage>
</organism>
<dbReference type="Proteomes" id="UP000046392">
    <property type="component" value="Unplaced"/>
</dbReference>
<keyword evidence="5" id="KW-0378">Hydrolase</keyword>
<reference evidence="9" key="1">
    <citation type="submission" date="2016-03" db="UniProtKB">
        <authorList>
            <consortium name="WormBaseParasite"/>
        </authorList>
    </citation>
    <scope>IDENTIFICATION</scope>
</reference>
<dbReference type="Pfam" id="PF00078">
    <property type="entry name" value="RVT_1"/>
    <property type="match status" value="1"/>
</dbReference>
<dbReference type="Gene3D" id="3.30.70.270">
    <property type="match status" value="2"/>
</dbReference>
<keyword evidence="8" id="KW-1185">Reference proteome</keyword>